<organism evidence="2 4">
    <name type="scientific">Catenibacterium mitsuokai</name>
    <dbReference type="NCBI Taxonomy" id="100886"/>
    <lineage>
        <taxon>Bacteria</taxon>
        <taxon>Bacillati</taxon>
        <taxon>Bacillota</taxon>
        <taxon>Erysipelotrichia</taxon>
        <taxon>Erysipelotrichales</taxon>
        <taxon>Coprobacillaceae</taxon>
        <taxon>Catenibacterium</taxon>
    </lineage>
</organism>
<dbReference type="NCBIfam" id="TIGR04223">
    <property type="entry name" value="quorum_AgrD"/>
    <property type="match status" value="1"/>
</dbReference>
<evidence type="ECO:0000313" key="4">
    <source>
        <dbReference type="Proteomes" id="UP001196408"/>
    </source>
</evidence>
<keyword evidence="1" id="KW-0732">Signal</keyword>
<name>A0AAW4MS66_9FIRM</name>
<accession>A0AAW4MS66</accession>
<evidence type="ECO:0000313" key="3">
    <source>
        <dbReference type="EMBL" id="MBV3393142.1"/>
    </source>
</evidence>
<evidence type="ECO:0000256" key="1">
    <source>
        <dbReference type="SAM" id="SignalP"/>
    </source>
</evidence>
<dbReference type="Proteomes" id="UP001197492">
    <property type="component" value="Unassembled WGS sequence"/>
</dbReference>
<proteinExistence type="predicted"/>
<dbReference type="EMBL" id="JAHOEL010000048">
    <property type="protein sequence ID" value="MBV3393142.1"/>
    <property type="molecule type" value="Genomic_DNA"/>
</dbReference>
<dbReference type="InterPro" id="IPR009229">
    <property type="entry name" value="AgrD"/>
</dbReference>
<dbReference type="AlphaFoldDB" id="A0AAW4MS66"/>
<evidence type="ECO:0000313" key="5">
    <source>
        <dbReference type="Proteomes" id="UP001197492"/>
    </source>
</evidence>
<reference evidence="2 5" key="1">
    <citation type="submission" date="2021-06" db="EMBL/GenBank/DDBJ databases">
        <title>Collection of gut derived symbiotic bacterial strains cultured from healthy donors.</title>
        <authorList>
            <person name="Lin H."/>
            <person name="Littmann E."/>
            <person name="Pamer E.G."/>
        </authorList>
    </citation>
    <scope>NUCLEOTIDE SEQUENCE</scope>
    <source>
        <strain evidence="3 5">MSK.21.70</strain>
        <strain evidence="2">MSK.21.82</strain>
    </source>
</reference>
<keyword evidence="5" id="KW-1185">Reference proteome</keyword>
<dbReference type="EMBL" id="JAHOEF010000051">
    <property type="protein sequence ID" value="MBV3383151.1"/>
    <property type="molecule type" value="Genomic_DNA"/>
</dbReference>
<sequence>MEKFKQYSLKTVAALLSFVAISSVNSACAVIFGQEKEPDSLSKYKKY</sequence>
<dbReference type="Proteomes" id="UP001196408">
    <property type="component" value="Unassembled WGS sequence"/>
</dbReference>
<comment type="caution">
    <text evidence="2">The sequence shown here is derived from an EMBL/GenBank/DDBJ whole genome shotgun (WGS) entry which is preliminary data.</text>
</comment>
<gene>
    <name evidence="2" type="ORF">KSV97_07960</name>
    <name evidence="3" type="ORF">KSW06_07730</name>
</gene>
<protein>
    <submittedName>
        <fullName evidence="2">Cyclic lactone autoinducer peptide</fullName>
    </submittedName>
</protein>
<evidence type="ECO:0000313" key="2">
    <source>
        <dbReference type="EMBL" id="MBV3383151.1"/>
    </source>
</evidence>
<feature type="signal peptide" evidence="1">
    <location>
        <begin position="1"/>
        <end position="29"/>
    </location>
</feature>
<feature type="chain" id="PRO_5043856843" evidence="1">
    <location>
        <begin position="30"/>
        <end position="47"/>
    </location>
</feature>
<dbReference type="RefSeq" id="WP_217747917.1">
    <property type="nucleotide sequence ID" value="NZ_JAHOEB010000045.1"/>
</dbReference>